<dbReference type="Gene3D" id="1.10.390.10">
    <property type="entry name" value="Neutral Protease Domain 2"/>
    <property type="match status" value="1"/>
</dbReference>
<evidence type="ECO:0000256" key="1">
    <source>
        <dbReference type="ARBA" id="ARBA00004174"/>
    </source>
</evidence>
<feature type="binding site" evidence="11">
    <location>
        <position position="337"/>
    </location>
    <ligand>
        <name>Zn(2+)</name>
        <dbReference type="ChEBI" id="CHEBI:29105"/>
        <note>catalytic</note>
    </ligand>
</feature>
<accession>A0AAV7FFK8</accession>
<dbReference type="FunFam" id="1.25.50.20:FF:000002">
    <property type="entry name" value="Aminopeptidase"/>
    <property type="match status" value="1"/>
</dbReference>
<evidence type="ECO:0000313" key="18">
    <source>
        <dbReference type="Proteomes" id="UP000825729"/>
    </source>
</evidence>
<dbReference type="Pfam" id="PF17900">
    <property type="entry name" value="Peptidase_M1_N"/>
    <property type="match status" value="1"/>
</dbReference>
<dbReference type="InterPro" id="IPR050344">
    <property type="entry name" value="Peptidase_M1_aminopeptidases"/>
</dbReference>
<evidence type="ECO:0000259" key="16">
    <source>
        <dbReference type="Pfam" id="PF17900"/>
    </source>
</evidence>
<proteinExistence type="inferred from homology"/>
<dbReference type="SUPFAM" id="SSF63737">
    <property type="entry name" value="Leukotriene A4 hydrolase N-terminal domain"/>
    <property type="match status" value="1"/>
</dbReference>
<evidence type="ECO:0000256" key="10">
    <source>
        <dbReference type="PIRSR" id="PIRSR634016-1"/>
    </source>
</evidence>
<dbReference type="Gene3D" id="1.25.50.20">
    <property type="match status" value="1"/>
</dbReference>
<dbReference type="InterPro" id="IPR014782">
    <property type="entry name" value="Peptidase_M1_dom"/>
</dbReference>
<keyword evidence="6 13" id="KW-0378">Hydrolase</keyword>
<dbReference type="GO" id="GO:0005737">
    <property type="term" value="C:cytoplasm"/>
    <property type="evidence" value="ECO:0007669"/>
    <property type="project" value="TreeGrafter"/>
</dbReference>
<keyword evidence="7 11" id="KW-0862">Zinc</keyword>
<evidence type="ECO:0000256" key="11">
    <source>
        <dbReference type="PIRSR" id="PIRSR634016-3"/>
    </source>
</evidence>
<evidence type="ECO:0000313" key="17">
    <source>
        <dbReference type="EMBL" id="KAG9459294.1"/>
    </source>
</evidence>
<dbReference type="FunFam" id="1.10.390.10:FF:000001">
    <property type="entry name" value="Aminopeptidase"/>
    <property type="match status" value="1"/>
</dbReference>
<feature type="binding site" evidence="11">
    <location>
        <position position="314"/>
    </location>
    <ligand>
        <name>Zn(2+)</name>
        <dbReference type="ChEBI" id="CHEBI:29105"/>
        <note>catalytic</note>
    </ligand>
</feature>
<dbReference type="InterPro" id="IPR027268">
    <property type="entry name" value="Peptidase_M4/M1_CTD_sf"/>
</dbReference>
<evidence type="ECO:0000256" key="4">
    <source>
        <dbReference type="ARBA" id="ARBA00022670"/>
    </source>
</evidence>
<comment type="cofactor">
    <cofactor evidence="11 13">
        <name>Zn(2+)</name>
        <dbReference type="ChEBI" id="CHEBI:29105"/>
    </cofactor>
    <text evidence="11 13">Binds 1 zinc ion per subunit.</text>
</comment>
<dbReference type="GO" id="GO:0005615">
    <property type="term" value="C:extracellular space"/>
    <property type="evidence" value="ECO:0007669"/>
    <property type="project" value="TreeGrafter"/>
</dbReference>
<evidence type="ECO:0000256" key="8">
    <source>
        <dbReference type="ARBA" id="ARBA00022848"/>
    </source>
</evidence>
<organism evidence="17 18">
    <name type="scientific">Aristolochia fimbriata</name>
    <name type="common">White veined hardy Dutchman's pipe vine</name>
    <dbReference type="NCBI Taxonomy" id="158543"/>
    <lineage>
        <taxon>Eukaryota</taxon>
        <taxon>Viridiplantae</taxon>
        <taxon>Streptophyta</taxon>
        <taxon>Embryophyta</taxon>
        <taxon>Tracheophyta</taxon>
        <taxon>Spermatophyta</taxon>
        <taxon>Magnoliopsida</taxon>
        <taxon>Magnoliidae</taxon>
        <taxon>Piperales</taxon>
        <taxon>Aristolochiaceae</taxon>
        <taxon>Aristolochia</taxon>
    </lineage>
</organism>
<keyword evidence="9 13" id="KW-0482">Metalloprotease</keyword>
<evidence type="ECO:0000256" key="12">
    <source>
        <dbReference type="PIRSR" id="PIRSR634016-4"/>
    </source>
</evidence>
<evidence type="ECO:0000256" key="5">
    <source>
        <dbReference type="ARBA" id="ARBA00022723"/>
    </source>
</evidence>
<feature type="site" description="Transition state stabilizer" evidence="12">
    <location>
        <position position="400"/>
    </location>
</feature>
<dbReference type="GO" id="GO:0042277">
    <property type="term" value="F:peptide binding"/>
    <property type="evidence" value="ECO:0007669"/>
    <property type="project" value="TreeGrafter"/>
</dbReference>
<dbReference type="Proteomes" id="UP000825729">
    <property type="component" value="Unassembled WGS sequence"/>
</dbReference>
<keyword evidence="5 11" id="KW-0479">Metal-binding</keyword>
<feature type="binding site" evidence="11">
    <location>
        <position position="318"/>
    </location>
    <ligand>
        <name>Zn(2+)</name>
        <dbReference type="ChEBI" id="CHEBI:29105"/>
        <note>catalytic</note>
    </ligand>
</feature>
<dbReference type="Gene3D" id="2.60.40.1910">
    <property type="match status" value="1"/>
</dbReference>
<dbReference type="InterPro" id="IPR045357">
    <property type="entry name" value="Aminopeptidase_N-like_N"/>
</dbReference>
<dbReference type="InterPro" id="IPR042097">
    <property type="entry name" value="Aminopeptidase_N-like_N_sf"/>
</dbReference>
<dbReference type="EC" id="3.4.11.-" evidence="13"/>
<dbReference type="SUPFAM" id="SSF55486">
    <property type="entry name" value="Metalloproteases ('zincins'), catalytic domain"/>
    <property type="match status" value="1"/>
</dbReference>
<comment type="similarity">
    <text evidence="2 13">Belongs to the peptidase M1 family.</text>
</comment>
<dbReference type="GO" id="GO:0008270">
    <property type="term" value="F:zinc ion binding"/>
    <property type="evidence" value="ECO:0007669"/>
    <property type="project" value="UniProtKB-UniRule"/>
</dbReference>
<feature type="domain" description="Aminopeptidase N-like N-terminal" evidence="16">
    <location>
        <begin position="24"/>
        <end position="207"/>
    </location>
</feature>
<feature type="domain" description="Peptidase M1 membrane alanine aminopeptidase" evidence="14">
    <location>
        <begin position="242"/>
        <end position="459"/>
    </location>
</feature>
<dbReference type="InterPro" id="IPR024571">
    <property type="entry name" value="ERAP1-like_C_dom"/>
</dbReference>
<evidence type="ECO:0000256" key="13">
    <source>
        <dbReference type="RuleBase" id="RU364040"/>
    </source>
</evidence>
<comment type="subcellular location">
    <subcellularLocation>
        <location evidence="1">Microsome membrane</location>
        <topology evidence="1">Peripheral membrane protein</topology>
    </subcellularLocation>
</comment>
<dbReference type="GO" id="GO:0070006">
    <property type="term" value="F:metalloaminopeptidase activity"/>
    <property type="evidence" value="ECO:0007669"/>
    <property type="project" value="TreeGrafter"/>
</dbReference>
<gene>
    <name evidence="17" type="ORF">H6P81_003802</name>
</gene>
<dbReference type="GO" id="GO:0006508">
    <property type="term" value="P:proteolysis"/>
    <property type="evidence" value="ECO:0007669"/>
    <property type="project" value="UniProtKB-KW"/>
</dbReference>
<dbReference type="GO" id="GO:0043171">
    <property type="term" value="P:peptide catabolic process"/>
    <property type="evidence" value="ECO:0007669"/>
    <property type="project" value="TreeGrafter"/>
</dbReference>
<evidence type="ECO:0000259" key="15">
    <source>
        <dbReference type="Pfam" id="PF11838"/>
    </source>
</evidence>
<dbReference type="PANTHER" id="PTHR11533:SF274">
    <property type="entry name" value="AMINOPEPTIDASE"/>
    <property type="match status" value="1"/>
</dbReference>
<dbReference type="InterPro" id="IPR001930">
    <property type="entry name" value="Peptidase_M1"/>
</dbReference>
<dbReference type="GO" id="GO:0016020">
    <property type="term" value="C:membrane"/>
    <property type="evidence" value="ECO:0007669"/>
    <property type="project" value="TreeGrafter"/>
</dbReference>
<keyword evidence="18" id="KW-1185">Reference proteome</keyword>
<dbReference type="PANTHER" id="PTHR11533">
    <property type="entry name" value="PROTEASE M1 ZINC METALLOPROTEASE"/>
    <property type="match status" value="1"/>
</dbReference>
<dbReference type="FunFam" id="2.60.40.1730:FF:000002">
    <property type="entry name" value="Aminopeptidase"/>
    <property type="match status" value="1"/>
</dbReference>
<evidence type="ECO:0000256" key="9">
    <source>
        <dbReference type="ARBA" id="ARBA00023049"/>
    </source>
</evidence>
<dbReference type="InterPro" id="IPR034016">
    <property type="entry name" value="M1_APN-typ"/>
</dbReference>
<keyword evidence="8" id="KW-0492">Microsome</keyword>
<keyword evidence="4 13" id="KW-0645">Protease</keyword>
<keyword evidence="3 13" id="KW-0031">Aminopeptidase</keyword>
<name>A0AAV7FFK8_ARIFI</name>
<comment type="caution">
    <text evidence="17">The sequence shown here is derived from an EMBL/GenBank/DDBJ whole genome shotgun (WGS) entry which is preliminary data.</text>
</comment>
<evidence type="ECO:0000256" key="3">
    <source>
        <dbReference type="ARBA" id="ARBA00022438"/>
    </source>
</evidence>
<dbReference type="AlphaFoldDB" id="A0AAV7FFK8"/>
<dbReference type="Pfam" id="PF11838">
    <property type="entry name" value="ERAP1_C"/>
    <property type="match status" value="1"/>
</dbReference>
<feature type="domain" description="ERAP1-like C-terminal" evidence="15">
    <location>
        <begin position="551"/>
        <end position="869"/>
    </location>
</feature>
<dbReference type="Gene3D" id="2.60.40.1730">
    <property type="entry name" value="tricorn interacting facor f3 domain"/>
    <property type="match status" value="1"/>
</dbReference>
<protein>
    <recommendedName>
        <fullName evidence="13">Aminopeptidase</fullName>
        <ecNumber evidence="13">3.4.11.-</ecNumber>
    </recommendedName>
</protein>
<evidence type="ECO:0000259" key="14">
    <source>
        <dbReference type="Pfam" id="PF01433"/>
    </source>
</evidence>
<dbReference type="EMBL" id="JAINDJ010000002">
    <property type="protein sequence ID" value="KAG9459294.1"/>
    <property type="molecule type" value="Genomic_DNA"/>
</dbReference>
<evidence type="ECO:0000256" key="2">
    <source>
        <dbReference type="ARBA" id="ARBA00010136"/>
    </source>
</evidence>
<reference evidence="17 18" key="1">
    <citation type="submission" date="2021-07" db="EMBL/GenBank/DDBJ databases">
        <title>The Aristolochia fimbriata genome: insights into angiosperm evolution, floral development and chemical biosynthesis.</title>
        <authorList>
            <person name="Jiao Y."/>
        </authorList>
    </citation>
    <scope>NUCLEOTIDE SEQUENCE [LARGE SCALE GENOMIC DNA]</scope>
    <source>
        <strain evidence="17">IBCAS-2021</strain>
        <tissue evidence="17">Leaf</tissue>
    </source>
</reference>
<keyword evidence="8" id="KW-0256">Endoplasmic reticulum</keyword>
<dbReference type="Pfam" id="PF01433">
    <property type="entry name" value="Peptidase_M1"/>
    <property type="match status" value="1"/>
</dbReference>
<dbReference type="CDD" id="cd09601">
    <property type="entry name" value="M1_APN-Q_like"/>
    <property type="match status" value="1"/>
</dbReference>
<sequence>MIQKNREERMDQFRGKTRLPGFAVPKSYDLTLKLDLTACTFSGTVEISIDIVEETKFIVLNSLDLVVDGSSVQLSDDQKRFRPSDVVWSNEDEILVLSFDEVLPVTKGTLSIRFSGILNNELKGLYRSSQVVNGEKRNIAVTQFEAVDARRCFPCWDEPALKATFKITLEVPSNMTALSNMPVVEEKLDGDLKTVHFGESPIMSTYLVAIVVGLFDHIEDTSADGTKVRVYCPVGKSYQGSFALDVALKVLPLYKEYFAMPYPLPKLDMVAVPDFAMGAMENYGLVTYRDTALLYDENHCAAANKQWIAIVVAHELAHQWFGNLVTMEWWSHLWLNEGFATWVSYLATDALFPEWKVWTQFVGQTIAGGLRLDSLSESHPIEVEVPHARAVDEVFDAIGYNKGASMIRMLQDYLGADIFQRSLASYVQKYAWKNARTEDLWGVLSEESGISVNKLMDTWTKQKGYPVITVKSKKQALEFEQMHFLSSGSVGEGQWIVPLTLYIGPNKSRSSYLLEEKVGHMDISGLLHSLDGEGGIVHENKNIDLENEQFWVKLNVEQTGFYRVKYDDKLLVRLLAAMKANLLPSADKFGILDDCFTLCEACQQPLSSLLSVMDVYKEELDYITVSRLIDIIIKVVNISTDAIPDLLHELKQFLRSLLLFSANKLGWDAVSGEDHLNALLRGELLTALAHLDQVTTQKEAQRRFHAFLNDRNTSLLPADTRKAAYIAVMRSASSTNRSDFDSLLNFYRETDLAQEKARILGSMASCPDPDVVLEVLNFMLSPEVRGQDVIYGLAGLSLEGRQTAWIWLKENWDLISSRWGSGGLLTQFISWIVTPFSSEDKADEIDAFFSTRVMPSIAMTLKQSIERVRINAKWVCKVREDHSLEKVVAALASGK</sequence>
<feature type="active site" description="Proton acceptor" evidence="10">
    <location>
        <position position="315"/>
    </location>
</feature>
<evidence type="ECO:0000256" key="7">
    <source>
        <dbReference type="ARBA" id="ARBA00022833"/>
    </source>
</evidence>
<evidence type="ECO:0000256" key="6">
    <source>
        <dbReference type="ARBA" id="ARBA00022801"/>
    </source>
</evidence>
<dbReference type="PRINTS" id="PR00756">
    <property type="entry name" value="ALADIPTASE"/>
</dbReference>